<evidence type="ECO:0000256" key="1">
    <source>
        <dbReference type="SAM" id="MobiDB-lite"/>
    </source>
</evidence>
<reference evidence="3 4" key="1">
    <citation type="submission" date="2016-07" db="EMBL/GenBank/DDBJ databases">
        <title>Pervasive Adenine N6-methylation of Active Genes in Fungi.</title>
        <authorList>
            <consortium name="DOE Joint Genome Institute"/>
            <person name="Mondo S.J."/>
            <person name="Dannebaum R.O."/>
            <person name="Kuo R.C."/>
            <person name="Labutti K."/>
            <person name="Haridas S."/>
            <person name="Kuo A."/>
            <person name="Salamov A."/>
            <person name="Ahrendt S.R."/>
            <person name="Lipzen A."/>
            <person name="Sullivan W."/>
            <person name="Andreopoulos W.B."/>
            <person name="Clum A."/>
            <person name="Lindquist E."/>
            <person name="Daum C."/>
            <person name="Ramamoorthy G.K."/>
            <person name="Gryganskyi A."/>
            <person name="Culley D."/>
            <person name="Magnuson J.K."/>
            <person name="James T.Y."/>
            <person name="O'Malley M.A."/>
            <person name="Stajich J.E."/>
            <person name="Spatafora J.W."/>
            <person name="Visel A."/>
            <person name="Grigoriev I.V."/>
        </authorList>
    </citation>
    <scope>NUCLEOTIDE SEQUENCE [LARGE SCALE GENOMIC DNA]</scope>
    <source>
        <strain evidence="3 4">NRRL 2496</strain>
    </source>
</reference>
<feature type="region of interest" description="Disordered" evidence="1">
    <location>
        <begin position="1"/>
        <end position="165"/>
    </location>
</feature>
<dbReference type="OrthoDB" id="2013972at2759"/>
<dbReference type="OMA" id="PENWESH"/>
<dbReference type="Proteomes" id="UP000242180">
    <property type="component" value="Unassembled WGS sequence"/>
</dbReference>
<sequence>MGAVQSKQRRRGESSSMHGADSGTGSSFFGLSSNDSHSSSSISTAPSQPHPQPYQQQHQSLHQHQHQHQHSNQPRQRTISTNRNRPLRAGSHNELPTHQQPPVPTRRKTSTSIASLHKRDVQQQPHHHPTLPSIPIPLLNDKHQNHCPQGVLPPSPTKSPPQYKSDSYYTGELQEDSDFLPENWESHDRFFSLHFAVRRLVGDNVTLPVLPKLVKGAHVAEIGCANGPWIMDMATQYPECRFIGLDSIATGVLPSREVRMLPNVHFELVDLSKAEKFPIKSESIDLVSIRALSFRIPYSAWPAILCEIDRILKPGGMVQIIDPHLAPSGTVLIESFIQALRRVTETLGQDYDFSLHIPNMFDKMDYQTLLNKKAAVPLGSSGKLGEEFMAILLRAFEATQHIYGPRLGMTEDDYLQRAEMVCAQCVQNDSTFDWYCYVFQKKLSG</sequence>
<organism evidence="3 4">
    <name type="scientific">Syncephalastrum racemosum</name>
    <name type="common">Filamentous fungus</name>
    <dbReference type="NCBI Taxonomy" id="13706"/>
    <lineage>
        <taxon>Eukaryota</taxon>
        <taxon>Fungi</taxon>
        <taxon>Fungi incertae sedis</taxon>
        <taxon>Mucoromycota</taxon>
        <taxon>Mucoromycotina</taxon>
        <taxon>Mucoromycetes</taxon>
        <taxon>Mucorales</taxon>
        <taxon>Syncephalastraceae</taxon>
        <taxon>Syncephalastrum</taxon>
    </lineage>
</organism>
<dbReference type="Pfam" id="PF13649">
    <property type="entry name" value="Methyltransf_25"/>
    <property type="match status" value="1"/>
</dbReference>
<comment type="caution">
    <text evidence="3">The sequence shown here is derived from an EMBL/GenBank/DDBJ whole genome shotgun (WGS) entry which is preliminary data.</text>
</comment>
<dbReference type="InterPro" id="IPR041698">
    <property type="entry name" value="Methyltransf_25"/>
</dbReference>
<dbReference type="AlphaFoldDB" id="A0A1X2H7K0"/>
<feature type="domain" description="Methyltransferase" evidence="2">
    <location>
        <begin position="219"/>
        <end position="316"/>
    </location>
</feature>
<dbReference type="InterPro" id="IPR029063">
    <property type="entry name" value="SAM-dependent_MTases_sf"/>
</dbReference>
<feature type="compositionally biased region" description="Low complexity" evidence="1">
    <location>
        <begin position="23"/>
        <end position="60"/>
    </location>
</feature>
<keyword evidence="3" id="KW-0808">Transferase</keyword>
<dbReference type="GO" id="GO:0008168">
    <property type="term" value="F:methyltransferase activity"/>
    <property type="evidence" value="ECO:0007669"/>
    <property type="project" value="UniProtKB-KW"/>
</dbReference>
<dbReference type="EMBL" id="MCGN01000007">
    <property type="protein sequence ID" value="ORY94549.1"/>
    <property type="molecule type" value="Genomic_DNA"/>
</dbReference>
<evidence type="ECO:0000313" key="3">
    <source>
        <dbReference type="EMBL" id="ORY94549.1"/>
    </source>
</evidence>
<evidence type="ECO:0000259" key="2">
    <source>
        <dbReference type="Pfam" id="PF13649"/>
    </source>
</evidence>
<keyword evidence="3" id="KW-0489">Methyltransferase</keyword>
<dbReference type="InParanoid" id="A0A1X2H7K0"/>
<dbReference type="Gene3D" id="3.40.50.150">
    <property type="entry name" value="Vaccinia Virus protein VP39"/>
    <property type="match status" value="1"/>
</dbReference>
<evidence type="ECO:0000313" key="4">
    <source>
        <dbReference type="Proteomes" id="UP000242180"/>
    </source>
</evidence>
<name>A0A1X2H7K0_SYNRA</name>
<dbReference type="SUPFAM" id="SSF53335">
    <property type="entry name" value="S-adenosyl-L-methionine-dependent methyltransferases"/>
    <property type="match status" value="1"/>
</dbReference>
<protein>
    <submittedName>
        <fullName evidence="3">S-adenosyl-L-methionine-dependent methyltransferase</fullName>
    </submittedName>
</protein>
<keyword evidence="4" id="KW-1185">Reference proteome</keyword>
<dbReference type="GO" id="GO:0032259">
    <property type="term" value="P:methylation"/>
    <property type="evidence" value="ECO:0007669"/>
    <property type="project" value="UniProtKB-KW"/>
</dbReference>
<accession>A0A1X2H7K0</accession>
<dbReference type="STRING" id="13706.A0A1X2H7K0"/>
<dbReference type="CDD" id="cd02440">
    <property type="entry name" value="AdoMet_MTases"/>
    <property type="match status" value="1"/>
</dbReference>
<proteinExistence type="predicted"/>
<gene>
    <name evidence="3" type="ORF">BCR43DRAFT_564843</name>
</gene>